<comment type="caution">
    <text evidence="2">The sequence shown here is derived from an EMBL/GenBank/DDBJ whole genome shotgun (WGS) entry which is preliminary data.</text>
</comment>
<dbReference type="Proteomes" id="UP000256845">
    <property type="component" value="Unassembled WGS sequence"/>
</dbReference>
<sequence>MPVMDIPAPIDWLEAHSRCLADSYRHWTGKGLIDPGDIPLATALWQAPYILVSHNGASDPILNYGNRAALDLWQMDWLDFTKTPSRYTAEPDKRAARHEMLARAGESGLITDYSGIRISSRGQRFMIRQATIWTLLAQGAPCGQAAMFHDWDYL</sequence>
<name>A0A3D9HGP3_9PROT</name>
<protein>
    <submittedName>
        <fullName evidence="2">MEKHLA domain-containing protein</fullName>
    </submittedName>
</protein>
<dbReference type="AlphaFoldDB" id="A0A3D9HGP3"/>
<proteinExistence type="predicted"/>
<evidence type="ECO:0000259" key="1">
    <source>
        <dbReference type="Pfam" id="PF08670"/>
    </source>
</evidence>
<dbReference type="EMBL" id="QRDW01000007">
    <property type="protein sequence ID" value="RED48659.1"/>
    <property type="molecule type" value="Genomic_DNA"/>
</dbReference>
<organism evidence="2 3">
    <name type="scientific">Aestuariispira insulae</name>
    <dbReference type="NCBI Taxonomy" id="1461337"/>
    <lineage>
        <taxon>Bacteria</taxon>
        <taxon>Pseudomonadati</taxon>
        <taxon>Pseudomonadota</taxon>
        <taxon>Alphaproteobacteria</taxon>
        <taxon>Rhodospirillales</taxon>
        <taxon>Kiloniellaceae</taxon>
        <taxon>Aestuariispira</taxon>
    </lineage>
</organism>
<accession>A0A3D9HGP3</accession>
<dbReference type="Pfam" id="PF08670">
    <property type="entry name" value="MEKHLA"/>
    <property type="match status" value="1"/>
</dbReference>
<evidence type="ECO:0000313" key="3">
    <source>
        <dbReference type="Proteomes" id="UP000256845"/>
    </source>
</evidence>
<dbReference type="RefSeq" id="WP_218044702.1">
    <property type="nucleotide sequence ID" value="NZ_QRDW01000007.1"/>
</dbReference>
<feature type="domain" description="MEKHLA" evidence="1">
    <location>
        <begin position="15"/>
        <end position="152"/>
    </location>
</feature>
<keyword evidence="3" id="KW-1185">Reference proteome</keyword>
<reference evidence="2 3" key="1">
    <citation type="submission" date="2018-07" db="EMBL/GenBank/DDBJ databases">
        <title>Genomic Encyclopedia of Type Strains, Phase III (KMG-III): the genomes of soil and plant-associated and newly described type strains.</title>
        <authorList>
            <person name="Whitman W."/>
        </authorList>
    </citation>
    <scope>NUCLEOTIDE SEQUENCE [LARGE SCALE GENOMIC DNA]</scope>
    <source>
        <strain evidence="2 3">CECT 8488</strain>
    </source>
</reference>
<gene>
    <name evidence="2" type="ORF">DFP90_107164</name>
</gene>
<evidence type="ECO:0000313" key="2">
    <source>
        <dbReference type="EMBL" id="RED48659.1"/>
    </source>
</evidence>
<dbReference type="InterPro" id="IPR013978">
    <property type="entry name" value="MEKHLA"/>
</dbReference>